<accession>A0A8J7SFX5</accession>
<dbReference type="Gene3D" id="1.20.1050.10">
    <property type="match status" value="1"/>
</dbReference>
<keyword evidence="2" id="KW-0808">Transferase</keyword>
<dbReference type="RefSeq" id="WP_200611269.1">
    <property type="nucleotide sequence ID" value="NZ_JAEHHL010000009.1"/>
</dbReference>
<protein>
    <recommendedName>
        <fullName evidence="1">glutathione transferase</fullName>
        <ecNumber evidence="1">2.5.1.18</ecNumber>
    </recommendedName>
</protein>
<dbReference type="PANTHER" id="PTHR43968:SF6">
    <property type="entry name" value="GLUTATHIONE S-TRANSFERASE OMEGA"/>
    <property type="match status" value="1"/>
</dbReference>
<dbReference type="SFLD" id="SFLDG01152">
    <property type="entry name" value="Main.3:_Omega-_and_Tau-like"/>
    <property type="match status" value="1"/>
</dbReference>
<sequence length="226" mass="24594">MTLTLVSHVLCPYVQRAAIALAEKGVPYRRIDIDLSDKPDWFRRISPLGKVPLLQVDDGTGPVALFESQVIAEYLEETRGALPLHPADPLERARHRAWIEVASATLAAIARFYGAPNDTALSREREALAALLARIGAELGDGPFFGGDRFTLVDAAWAPVFRYLDAFEAIGEADLTAPLPRLGAWRAALAGRPSVRGAVAADYPARLLDFLARRDSALGRRLRDAA</sequence>
<dbReference type="GO" id="GO:0004364">
    <property type="term" value="F:glutathione transferase activity"/>
    <property type="evidence" value="ECO:0007669"/>
    <property type="project" value="UniProtKB-EC"/>
</dbReference>
<dbReference type="InterPro" id="IPR036282">
    <property type="entry name" value="Glutathione-S-Trfase_C_sf"/>
</dbReference>
<dbReference type="Proteomes" id="UP000655420">
    <property type="component" value="Unassembled WGS sequence"/>
</dbReference>
<feature type="domain" description="GST C-terminal" evidence="5">
    <location>
        <begin position="88"/>
        <end position="218"/>
    </location>
</feature>
<dbReference type="Pfam" id="PF13410">
    <property type="entry name" value="GST_C_2"/>
    <property type="match status" value="1"/>
</dbReference>
<reference evidence="6" key="1">
    <citation type="submission" date="2020-12" db="EMBL/GenBank/DDBJ databases">
        <title>Bacterial taxonomy.</title>
        <authorList>
            <person name="Pan X."/>
        </authorList>
    </citation>
    <scope>NUCLEOTIDE SEQUENCE</scope>
    <source>
        <strain evidence="6">M0105</strain>
    </source>
</reference>
<keyword evidence="7" id="KW-1185">Reference proteome</keyword>
<evidence type="ECO:0000256" key="1">
    <source>
        <dbReference type="ARBA" id="ARBA00012452"/>
    </source>
</evidence>
<dbReference type="InterPro" id="IPR004045">
    <property type="entry name" value="Glutathione_S-Trfase_N"/>
</dbReference>
<dbReference type="SFLD" id="SFLDG00358">
    <property type="entry name" value="Main_(cytGST)"/>
    <property type="match status" value="1"/>
</dbReference>
<dbReference type="SFLD" id="SFLDS00019">
    <property type="entry name" value="Glutathione_Transferase_(cytos"/>
    <property type="match status" value="1"/>
</dbReference>
<evidence type="ECO:0000259" key="4">
    <source>
        <dbReference type="PROSITE" id="PS50404"/>
    </source>
</evidence>
<dbReference type="SUPFAM" id="SSF52833">
    <property type="entry name" value="Thioredoxin-like"/>
    <property type="match status" value="1"/>
</dbReference>
<dbReference type="PROSITE" id="PS50404">
    <property type="entry name" value="GST_NTER"/>
    <property type="match status" value="1"/>
</dbReference>
<dbReference type="PROSITE" id="PS50405">
    <property type="entry name" value="GST_CTER"/>
    <property type="match status" value="1"/>
</dbReference>
<dbReference type="EMBL" id="JAEHHL010000009">
    <property type="protein sequence ID" value="MBK0400441.1"/>
    <property type="molecule type" value="Genomic_DNA"/>
</dbReference>
<dbReference type="PANTHER" id="PTHR43968">
    <property type="match status" value="1"/>
</dbReference>
<dbReference type="InterPro" id="IPR045073">
    <property type="entry name" value="Omega/Tau-like"/>
</dbReference>
<feature type="domain" description="GST N-terminal" evidence="4">
    <location>
        <begin position="1"/>
        <end position="83"/>
    </location>
</feature>
<dbReference type="CDD" id="cd00570">
    <property type="entry name" value="GST_N_family"/>
    <property type="match status" value="1"/>
</dbReference>
<dbReference type="InterPro" id="IPR010987">
    <property type="entry name" value="Glutathione-S-Trfase_C-like"/>
</dbReference>
<evidence type="ECO:0000256" key="3">
    <source>
        <dbReference type="ARBA" id="ARBA00047960"/>
    </source>
</evidence>
<evidence type="ECO:0000256" key="2">
    <source>
        <dbReference type="ARBA" id="ARBA00022679"/>
    </source>
</evidence>
<evidence type="ECO:0000313" key="7">
    <source>
        <dbReference type="Proteomes" id="UP000655420"/>
    </source>
</evidence>
<comment type="caution">
    <text evidence="6">The sequence shown here is derived from an EMBL/GenBank/DDBJ whole genome shotgun (WGS) entry which is preliminary data.</text>
</comment>
<dbReference type="Gene3D" id="3.40.30.10">
    <property type="entry name" value="Glutaredoxin"/>
    <property type="match status" value="1"/>
</dbReference>
<dbReference type="InterPro" id="IPR050983">
    <property type="entry name" value="GST_Omega/HSP26"/>
</dbReference>
<dbReference type="EC" id="2.5.1.18" evidence="1"/>
<proteinExistence type="predicted"/>
<dbReference type="AlphaFoldDB" id="A0A8J7SFX5"/>
<name>A0A8J7SFX5_9RHOB</name>
<dbReference type="SUPFAM" id="SSF47616">
    <property type="entry name" value="GST C-terminal domain-like"/>
    <property type="match status" value="1"/>
</dbReference>
<dbReference type="InterPro" id="IPR036249">
    <property type="entry name" value="Thioredoxin-like_sf"/>
</dbReference>
<comment type="catalytic activity">
    <reaction evidence="3">
        <text>RX + glutathione = an S-substituted glutathione + a halide anion + H(+)</text>
        <dbReference type="Rhea" id="RHEA:16437"/>
        <dbReference type="ChEBI" id="CHEBI:15378"/>
        <dbReference type="ChEBI" id="CHEBI:16042"/>
        <dbReference type="ChEBI" id="CHEBI:17792"/>
        <dbReference type="ChEBI" id="CHEBI:57925"/>
        <dbReference type="ChEBI" id="CHEBI:90779"/>
        <dbReference type="EC" id="2.5.1.18"/>
    </reaction>
</comment>
<dbReference type="InterPro" id="IPR040079">
    <property type="entry name" value="Glutathione_S-Trfase"/>
</dbReference>
<organism evidence="6 7">
    <name type="scientific">Thermohalobaculum xanthum</name>
    <dbReference type="NCBI Taxonomy" id="2753746"/>
    <lineage>
        <taxon>Bacteria</taxon>
        <taxon>Pseudomonadati</taxon>
        <taxon>Pseudomonadota</taxon>
        <taxon>Alphaproteobacteria</taxon>
        <taxon>Rhodobacterales</taxon>
        <taxon>Paracoccaceae</taxon>
        <taxon>Thermohalobaculum</taxon>
    </lineage>
</organism>
<evidence type="ECO:0000259" key="5">
    <source>
        <dbReference type="PROSITE" id="PS50405"/>
    </source>
</evidence>
<evidence type="ECO:0000313" key="6">
    <source>
        <dbReference type="EMBL" id="MBK0400441.1"/>
    </source>
</evidence>
<dbReference type="Pfam" id="PF13409">
    <property type="entry name" value="GST_N_2"/>
    <property type="match status" value="1"/>
</dbReference>
<dbReference type="CDD" id="cd00299">
    <property type="entry name" value="GST_C_family"/>
    <property type="match status" value="1"/>
</dbReference>
<dbReference type="GO" id="GO:0005737">
    <property type="term" value="C:cytoplasm"/>
    <property type="evidence" value="ECO:0007669"/>
    <property type="project" value="TreeGrafter"/>
</dbReference>
<gene>
    <name evidence="6" type="ORF">H0I76_14665</name>
</gene>